<evidence type="ECO:0000313" key="12">
    <source>
        <dbReference type="Proteomes" id="UP000521868"/>
    </source>
</evidence>
<dbReference type="EMBL" id="VTOX01000002">
    <property type="protein sequence ID" value="NKE65702.1"/>
    <property type="molecule type" value="Genomic_DNA"/>
</dbReference>
<gene>
    <name evidence="11" type="ORF">RAMLITH_07690</name>
</gene>
<keyword evidence="3" id="KW-0479">Metal-binding</keyword>
<evidence type="ECO:0000256" key="3">
    <source>
        <dbReference type="ARBA" id="ARBA00022723"/>
    </source>
</evidence>
<dbReference type="InterPro" id="IPR029099">
    <property type="entry name" value="Pribosyltran_N"/>
</dbReference>
<accession>A0A7X6DEI8</accession>
<name>A0A7X6DEI8_9BURK</name>
<keyword evidence="6 11" id="KW-0418">Kinase</keyword>
<evidence type="ECO:0000256" key="4">
    <source>
        <dbReference type="ARBA" id="ARBA00022727"/>
    </source>
</evidence>
<dbReference type="RefSeq" id="WP_168106799.1">
    <property type="nucleotide sequence ID" value="NZ_VTOX01000002.1"/>
</dbReference>
<evidence type="ECO:0000256" key="8">
    <source>
        <dbReference type="ARBA" id="ARBA00022842"/>
    </source>
</evidence>
<dbReference type="Gene3D" id="3.40.50.2020">
    <property type="match status" value="2"/>
</dbReference>
<dbReference type="NCBIfam" id="TIGR01251">
    <property type="entry name" value="ribP_PPkin"/>
    <property type="match status" value="1"/>
</dbReference>
<keyword evidence="7" id="KW-0067">ATP-binding</keyword>
<sequence length="328" mass="35107">MEHSRLALFALYASRDFGAAVARHLELALSPHEEREFEDGEHKSRPLVSVRGRDAFVVQSLYADGQQSVNDKLLRLLLFIGALRDAGAASVTAMVPYLAYARKDQKSKPRDPVSTRYVAAMFEAVGVDRVVTLDVHNLAAFQNAFRCRTDHLQANGLFVAHFAPLVGERPVVVVSPDAGGIKRAERFRERLERALGRPVAAAFAEKHRSEDVVSGDMMVGPVAGRCAIIIDDLIGSGTTIARTARACRELGATAVYAAASHGLFVGQAPQVLGGDALDGLAVTDTVPPFRLGAAPAAGKLALLPATRLFAEAIRRLHGGDSLVELLEG</sequence>
<evidence type="ECO:0000256" key="6">
    <source>
        <dbReference type="ARBA" id="ARBA00022777"/>
    </source>
</evidence>
<dbReference type="PANTHER" id="PTHR10210:SF32">
    <property type="entry name" value="RIBOSE-PHOSPHATE PYROPHOSPHOKINASE 2"/>
    <property type="match status" value="1"/>
</dbReference>
<dbReference type="GO" id="GO:0000287">
    <property type="term" value="F:magnesium ion binding"/>
    <property type="evidence" value="ECO:0007669"/>
    <property type="project" value="InterPro"/>
</dbReference>
<dbReference type="SUPFAM" id="SSF53271">
    <property type="entry name" value="PRTase-like"/>
    <property type="match status" value="2"/>
</dbReference>
<dbReference type="FunFam" id="3.40.50.2020:FF:000007">
    <property type="entry name" value="Ribose-phosphate pyrophosphokinase"/>
    <property type="match status" value="1"/>
</dbReference>
<keyword evidence="8" id="KW-0460">Magnesium</keyword>
<dbReference type="CDD" id="cd06223">
    <property type="entry name" value="PRTases_typeI"/>
    <property type="match status" value="1"/>
</dbReference>
<dbReference type="EC" id="2.7.6.1" evidence="1"/>
<dbReference type="GO" id="GO:0006164">
    <property type="term" value="P:purine nucleotide biosynthetic process"/>
    <property type="evidence" value="ECO:0007669"/>
    <property type="project" value="TreeGrafter"/>
</dbReference>
<dbReference type="Pfam" id="PF13793">
    <property type="entry name" value="Pribosyltran_N"/>
    <property type="match status" value="1"/>
</dbReference>
<evidence type="ECO:0000256" key="1">
    <source>
        <dbReference type="ARBA" id="ARBA00013247"/>
    </source>
</evidence>
<evidence type="ECO:0000256" key="9">
    <source>
        <dbReference type="ARBA" id="ARBA00049535"/>
    </source>
</evidence>
<dbReference type="InterPro" id="IPR029057">
    <property type="entry name" value="PRTase-like"/>
</dbReference>
<dbReference type="GO" id="GO:0016301">
    <property type="term" value="F:kinase activity"/>
    <property type="evidence" value="ECO:0007669"/>
    <property type="project" value="UniProtKB-KW"/>
</dbReference>
<comment type="caution">
    <text evidence="11">The sequence shown here is derived from an EMBL/GenBank/DDBJ whole genome shotgun (WGS) entry which is preliminary data.</text>
</comment>
<reference evidence="11 12" key="1">
    <citation type="journal article" date="2020" name="Nature">
        <title>Bacterial chemolithoautotrophy via manganese oxidation.</title>
        <authorList>
            <person name="Yu H."/>
            <person name="Leadbetter J.R."/>
        </authorList>
    </citation>
    <scope>NUCLEOTIDE SEQUENCE [LARGE SCALE GENOMIC DNA]</scope>
    <source>
        <strain evidence="11 12">RBP-1</strain>
    </source>
</reference>
<keyword evidence="4" id="KW-0545">Nucleotide biosynthesis</keyword>
<dbReference type="GO" id="GO:0005524">
    <property type="term" value="F:ATP binding"/>
    <property type="evidence" value="ECO:0007669"/>
    <property type="project" value="UniProtKB-KW"/>
</dbReference>
<keyword evidence="12" id="KW-1185">Reference proteome</keyword>
<evidence type="ECO:0000256" key="5">
    <source>
        <dbReference type="ARBA" id="ARBA00022741"/>
    </source>
</evidence>
<dbReference type="InterPro" id="IPR005946">
    <property type="entry name" value="Rib-P_diPkinase"/>
</dbReference>
<dbReference type="GO" id="GO:0004749">
    <property type="term" value="F:ribose phosphate diphosphokinase activity"/>
    <property type="evidence" value="ECO:0007669"/>
    <property type="project" value="UniProtKB-EC"/>
</dbReference>
<dbReference type="AlphaFoldDB" id="A0A7X6DEI8"/>
<feature type="domain" description="Ribose-phosphate pyrophosphokinase N-terminal" evidence="10">
    <location>
        <begin position="7"/>
        <end position="126"/>
    </location>
</feature>
<keyword evidence="2" id="KW-0808">Transferase</keyword>
<dbReference type="GO" id="GO:0002189">
    <property type="term" value="C:ribose phosphate diphosphokinase complex"/>
    <property type="evidence" value="ECO:0007669"/>
    <property type="project" value="TreeGrafter"/>
</dbReference>
<evidence type="ECO:0000256" key="2">
    <source>
        <dbReference type="ARBA" id="ARBA00022679"/>
    </source>
</evidence>
<dbReference type="SMART" id="SM01400">
    <property type="entry name" value="Pribosyltran_N"/>
    <property type="match status" value="1"/>
</dbReference>
<dbReference type="GO" id="GO:0005737">
    <property type="term" value="C:cytoplasm"/>
    <property type="evidence" value="ECO:0007669"/>
    <property type="project" value="TreeGrafter"/>
</dbReference>
<evidence type="ECO:0000259" key="10">
    <source>
        <dbReference type="Pfam" id="PF13793"/>
    </source>
</evidence>
<evidence type="ECO:0000256" key="7">
    <source>
        <dbReference type="ARBA" id="ARBA00022840"/>
    </source>
</evidence>
<protein>
    <recommendedName>
        <fullName evidence="1">ribose-phosphate diphosphokinase</fullName>
        <ecNumber evidence="1">2.7.6.1</ecNumber>
    </recommendedName>
</protein>
<dbReference type="Proteomes" id="UP000521868">
    <property type="component" value="Unassembled WGS sequence"/>
</dbReference>
<keyword evidence="5" id="KW-0547">Nucleotide-binding</keyword>
<proteinExistence type="predicted"/>
<dbReference type="GO" id="GO:0006015">
    <property type="term" value="P:5-phosphoribose 1-diphosphate biosynthetic process"/>
    <property type="evidence" value="ECO:0007669"/>
    <property type="project" value="TreeGrafter"/>
</dbReference>
<dbReference type="Pfam" id="PF14572">
    <property type="entry name" value="Pribosyl_synth"/>
    <property type="match status" value="1"/>
</dbReference>
<dbReference type="PANTHER" id="PTHR10210">
    <property type="entry name" value="RIBOSE-PHOSPHATE DIPHOSPHOKINASE FAMILY MEMBER"/>
    <property type="match status" value="1"/>
</dbReference>
<comment type="catalytic activity">
    <reaction evidence="9">
        <text>D-ribose 5-phosphate + ATP = 5-phospho-alpha-D-ribose 1-diphosphate + AMP + H(+)</text>
        <dbReference type="Rhea" id="RHEA:15609"/>
        <dbReference type="ChEBI" id="CHEBI:15378"/>
        <dbReference type="ChEBI" id="CHEBI:30616"/>
        <dbReference type="ChEBI" id="CHEBI:58017"/>
        <dbReference type="ChEBI" id="CHEBI:78346"/>
        <dbReference type="ChEBI" id="CHEBI:456215"/>
        <dbReference type="EC" id="2.7.6.1"/>
    </reaction>
</comment>
<dbReference type="InterPro" id="IPR000836">
    <property type="entry name" value="PRTase_dom"/>
</dbReference>
<evidence type="ECO:0000313" key="11">
    <source>
        <dbReference type="EMBL" id="NKE65702.1"/>
    </source>
</evidence>
<organism evidence="11 12">
    <name type="scientific">Ramlibacter lithotrophicus</name>
    <dbReference type="NCBI Taxonomy" id="2606681"/>
    <lineage>
        <taxon>Bacteria</taxon>
        <taxon>Pseudomonadati</taxon>
        <taxon>Pseudomonadota</taxon>
        <taxon>Betaproteobacteria</taxon>
        <taxon>Burkholderiales</taxon>
        <taxon>Comamonadaceae</taxon>
        <taxon>Ramlibacter</taxon>
    </lineage>
</organism>